<gene>
    <name evidence="1" type="ORF">JR316_007673</name>
</gene>
<dbReference type="EMBL" id="JAFIQS010000007">
    <property type="protein sequence ID" value="KAG5167325.1"/>
    <property type="molecule type" value="Genomic_DNA"/>
</dbReference>
<organism evidence="1">
    <name type="scientific">Psilocybe cubensis</name>
    <name type="common">Psychedelic mushroom</name>
    <name type="synonym">Stropharia cubensis</name>
    <dbReference type="NCBI Taxonomy" id="181762"/>
    <lineage>
        <taxon>Eukaryota</taxon>
        <taxon>Fungi</taxon>
        <taxon>Dikarya</taxon>
        <taxon>Basidiomycota</taxon>
        <taxon>Agaricomycotina</taxon>
        <taxon>Agaricomycetes</taxon>
        <taxon>Agaricomycetidae</taxon>
        <taxon>Agaricales</taxon>
        <taxon>Agaricineae</taxon>
        <taxon>Strophariaceae</taxon>
        <taxon>Psilocybe</taxon>
    </lineage>
</organism>
<protein>
    <submittedName>
        <fullName evidence="1">Uncharacterized protein</fullName>
    </submittedName>
</protein>
<proteinExistence type="predicted"/>
<dbReference type="AlphaFoldDB" id="A0A8H7XXA4"/>
<name>A0A8H7XXA4_PSICU</name>
<sequence>MSQERVPPEIQTQIIDSIVSDHSGYIILQPDCAQTLRTCLRVSPTFRWSAKRYLFKFISLFEDDEDAFRVKLKHLRSLVDLPDMEISILRHIRIFQMSAPITSILGNPEPSRCKQIIEDLDFILNAFRHSEARLHTFEFHGPLFSSLPSKVVRSLQNLIRSPTLLSLRLCEVQDLPKDVLQGTSIIHLTVLDCNISDTMGAMDVHLPLSQIATIETTDLPMVHALYPETQRSMISNGEACLKSVCLRIDMRTCFFGGLNKECDTVAELFPSVKSLYIVFDSNGIICYLHFNPLVLITHDSTDLVQLFLTPPMSYSTKLNNFNYLTLRYGPTDLSRTSLPTKAYVSHAITVLAAWPPSLQRLTLIFDNLFYCAEDISLGMPIEAWTKLDDILLNVDIFPHLGGVDIKAFCLFPNNIMTNHSRKVEQLRMEQEIKLALPTLHKQGKMTVAVSCR</sequence>
<comment type="caution">
    <text evidence="1">The sequence shown here is derived from an EMBL/GenBank/DDBJ whole genome shotgun (WGS) entry which is preliminary data.</text>
</comment>
<reference evidence="1" key="1">
    <citation type="submission" date="2021-02" db="EMBL/GenBank/DDBJ databases">
        <title>Psilocybe cubensis genome.</title>
        <authorList>
            <person name="Mckernan K.J."/>
            <person name="Crawford S."/>
            <person name="Trippe A."/>
            <person name="Kane L.T."/>
            <person name="Mclaughlin S."/>
        </authorList>
    </citation>
    <scope>NUCLEOTIDE SEQUENCE [LARGE SCALE GENOMIC DNA]</scope>
    <source>
        <strain evidence="1">MGC-MH-2018</strain>
    </source>
</reference>
<accession>A0A8H7XXA4</accession>
<evidence type="ECO:0000313" key="1">
    <source>
        <dbReference type="EMBL" id="KAG5167325.1"/>
    </source>
</evidence>